<dbReference type="GO" id="GO:0008193">
    <property type="term" value="F:tRNA guanylyltransferase activity"/>
    <property type="evidence" value="ECO:0007669"/>
    <property type="project" value="UniProtKB-UniRule"/>
</dbReference>
<keyword evidence="7 14" id="KW-0548">Nucleotidyltransferase</keyword>
<evidence type="ECO:0000259" key="19">
    <source>
        <dbReference type="Pfam" id="PF14413"/>
    </source>
</evidence>
<proteinExistence type="inferred from homology"/>
<accession>A0A316V4F7</accession>
<dbReference type="EMBL" id="KZ819662">
    <property type="protein sequence ID" value="PWN30335.1"/>
    <property type="molecule type" value="Genomic_DNA"/>
</dbReference>
<dbReference type="InterPro" id="IPR024956">
    <property type="entry name" value="tRNAHis_GuaTrfase_cat"/>
</dbReference>
<evidence type="ECO:0000259" key="18">
    <source>
        <dbReference type="Pfam" id="PF04446"/>
    </source>
</evidence>
<dbReference type="PANTHER" id="PTHR12729:SF6">
    <property type="entry name" value="TRNA(HIS) GUANYLYLTRANSFERASE-RELATED"/>
    <property type="match status" value="1"/>
</dbReference>
<dbReference type="InterPro" id="IPR038469">
    <property type="entry name" value="tRNAHis_GuaTrfase_Thg1_sf"/>
</dbReference>
<evidence type="ECO:0000256" key="11">
    <source>
        <dbReference type="ARBA" id="ARBA00023134"/>
    </source>
</evidence>
<gene>
    <name evidence="20" type="ORF">BDZ90DRAFT_235591</name>
</gene>
<evidence type="ECO:0000256" key="9">
    <source>
        <dbReference type="ARBA" id="ARBA00022741"/>
    </source>
</evidence>
<dbReference type="EC" id="2.7.7.79" evidence="3 14"/>
<evidence type="ECO:0000256" key="10">
    <source>
        <dbReference type="ARBA" id="ARBA00022842"/>
    </source>
</evidence>
<evidence type="ECO:0000313" key="20">
    <source>
        <dbReference type="EMBL" id="PWN30335.1"/>
    </source>
</evidence>
<dbReference type="InterPro" id="IPR007537">
    <property type="entry name" value="tRNAHis_GuaTrfase_Thg1"/>
</dbReference>
<keyword evidence="6 14" id="KW-0819">tRNA processing</keyword>
<sequence length="326" mass="36500">MAGSRFAYVRDFELPDPALPDVYLVVRIDGKGFHKFSAAHNFAKPNDAAALELMNCAARQVCSELRGDVVMAFGESDEYSFLLKKDCQLYRRRKTKITTHIVSLFTSSYVFSWPSYFPQTRLLQPPSFDGRLVEYPTAKHIRDYFAWRQADTHVNNLYNTTFWACVLRGGVTEREAHERLRGTVSAQKNEMLFSEFGINYEREEAMFRKGTTLVWTQEEANETTTQPAEDVHDGLVSSPKGSQQNKRKVKMKRRLRTLHVDIIGDAFWLEGTAALPATAEAAPAVSGSCAAAAASDTTLPTSMPSAAPWQDPDRLEGVGCGRWALA</sequence>
<feature type="binding site" evidence="16">
    <location>
        <position position="77"/>
    </location>
    <ligand>
        <name>Mg(2+)</name>
        <dbReference type="ChEBI" id="CHEBI:18420"/>
        <label>1</label>
        <note>catalytic</note>
    </ligand>
</feature>
<comment type="cofactor">
    <cofactor evidence="16">
        <name>Mg(2+)</name>
        <dbReference type="ChEBI" id="CHEBI:18420"/>
    </cofactor>
    <text evidence="16">Binds 2 magnesium ions per subunit.</text>
</comment>
<evidence type="ECO:0000256" key="4">
    <source>
        <dbReference type="ARBA" id="ARBA00015443"/>
    </source>
</evidence>
<evidence type="ECO:0000256" key="2">
    <source>
        <dbReference type="ARBA" id="ARBA00010113"/>
    </source>
</evidence>
<feature type="binding site" evidence="15">
    <location>
        <begin position="76"/>
        <end position="77"/>
    </location>
    <ligand>
        <name>GTP</name>
        <dbReference type="ChEBI" id="CHEBI:37565"/>
    </ligand>
</feature>
<dbReference type="AlphaFoldDB" id="A0A316V4F7"/>
<comment type="catalytic activity">
    <reaction evidence="13 14">
        <text>a 5'-end ribonucleotide-tRNA(His) + GTP + ATP + H2O = a 5'-end phospho-guanosine-ribonucleotide-tRNA(His) + AMP + 2 diphosphate + H(+)</text>
        <dbReference type="Rhea" id="RHEA:54564"/>
        <dbReference type="Rhea" id="RHEA-COMP:14193"/>
        <dbReference type="Rhea" id="RHEA-COMP:14917"/>
        <dbReference type="ChEBI" id="CHEBI:15377"/>
        <dbReference type="ChEBI" id="CHEBI:15378"/>
        <dbReference type="ChEBI" id="CHEBI:30616"/>
        <dbReference type="ChEBI" id="CHEBI:33019"/>
        <dbReference type="ChEBI" id="CHEBI:37565"/>
        <dbReference type="ChEBI" id="CHEBI:138282"/>
        <dbReference type="ChEBI" id="CHEBI:141847"/>
        <dbReference type="ChEBI" id="CHEBI:456215"/>
        <dbReference type="EC" id="2.7.7.79"/>
    </reaction>
</comment>
<comment type="similarity">
    <text evidence="2 14">Belongs to the tRNA(His) guanylyltransferase family.</text>
</comment>
<feature type="domain" description="tRNAHis guanylyltransferase catalytic" evidence="18">
    <location>
        <begin position="7"/>
        <end position="136"/>
    </location>
</feature>
<dbReference type="Pfam" id="PF04446">
    <property type="entry name" value="Thg1"/>
    <property type="match status" value="1"/>
</dbReference>
<keyword evidence="21" id="KW-1185">Reference proteome</keyword>
<dbReference type="PIRSF" id="PIRSF028980">
    <property type="entry name" value="tRNAHis_guanylyltransferase"/>
    <property type="match status" value="1"/>
</dbReference>
<dbReference type="GO" id="GO:0000287">
    <property type="term" value="F:magnesium ion binding"/>
    <property type="evidence" value="ECO:0007669"/>
    <property type="project" value="UniProtKB-UniRule"/>
</dbReference>
<feature type="binding site" evidence="16">
    <location>
        <position position="29"/>
    </location>
    <ligand>
        <name>Mg(2+)</name>
        <dbReference type="ChEBI" id="CHEBI:18420"/>
        <label>1</label>
        <note>catalytic</note>
    </ligand>
</feature>
<dbReference type="GO" id="GO:0005525">
    <property type="term" value="F:GTP binding"/>
    <property type="evidence" value="ECO:0007669"/>
    <property type="project" value="UniProtKB-UniRule"/>
</dbReference>
<feature type="binding site" evidence="16">
    <location>
        <position position="77"/>
    </location>
    <ligand>
        <name>Mg(2+)</name>
        <dbReference type="ChEBI" id="CHEBI:18420"/>
        <label>2</label>
        <note>catalytic</note>
    </ligand>
</feature>
<dbReference type="Pfam" id="PF14413">
    <property type="entry name" value="Thg1C"/>
    <property type="match status" value="1"/>
</dbReference>
<dbReference type="PANTHER" id="PTHR12729">
    <property type="entry name" value="TRNA(HIS) GUANYLYLTRANSFERASE-RELATED"/>
    <property type="match status" value="1"/>
</dbReference>
<evidence type="ECO:0000256" key="7">
    <source>
        <dbReference type="ARBA" id="ARBA00022695"/>
    </source>
</evidence>
<feature type="binding site" evidence="16">
    <location>
        <position position="29"/>
    </location>
    <ligand>
        <name>Mg(2+)</name>
        <dbReference type="ChEBI" id="CHEBI:18420"/>
        <label>2</label>
        <note>catalytic</note>
    </ligand>
</feature>
<comment type="function">
    <text evidence="1 14">Adds a GMP to the 5'-end of tRNA(His) after transcription and RNase P cleavage.</text>
</comment>
<evidence type="ECO:0000256" key="3">
    <source>
        <dbReference type="ARBA" id="ARBA00012511"/>
    </source>
</evidence>
<evidence type="ECO:0000256" key="1">
    <source>
        <dbReference type="ARBA" id="ARBA00002939"/>
    </source>
</evidence>
<feature type="domain" description="Thg1 C-terminal" evidence="19">
    <location>
        <begin position="139"/>
        <end position="264"/>
    </location>
</feature>
<evidence type="ECO:0000256" key="6">
    <source>
        <dbReference type="ARBA" id="ARBA00022694"/>
    </source>
</evidence>
<evidence type="ECO:0000256" key="14">
    <source>
        <dbReference type="PIRNR" id="PIRNR028980"/>
    </source>
</evidence>
<evidence type="ECO:0000256" key="8">
    <source>
        <dbReference type="ARBA" id="ARBA00022723"/>
    </source>
</evidence>
<dbReference type="GO" id="GO:0006400">
    <property type="term" value="P:tRNA modification"/>
    <property type="evidence" value="ECO:0007669"/>
    <property type="project" value="UniProtKB-UniRule"/>
</dbReference>
<dbReference type="FunFam" id="3.30.70.3000:FF:000001">
    <property type="entry name" value="tRNA(His) guanylyltransferase"/>
    <property type="match status" value="1"/>
</dbReference>
<dbReference type="InterPro" id="IPR025845">
    <property type="entry name" value="Thg1_C_dom"/>
</dbReference>
<feature type="region of interest" description="Disordered" evidence="17">
    <location>
        <begin position="222"/>
        <end position="250"/>
    </location>
</feature>
<evidence type="ECO:0000256" key="15">
    <source>
        <dbReference type="PIRSR" id="PIRSR028980-1"/>
    </source>
</evidence>
<evidence type="ECO:0000256" key="13">
    <source>
        <dbReference type="ARBA" id="ARBA00047281"/>
    </source>
</evidence>
<feature type="binding site" evidence="15">
    <location>
        <begin position="29"/>
        <end position="34"/>
    </location>
    <ligand>
        <name>GTP</name>
        <dbReference type="ChEBI" id="CHEBI:37565"/>
    </ligand>
</feature>
<dbReference type="STRING" id="1569628.A0A316V4F7"/>
<keyword evidence="11 14" id="KW-0342">GTP-binding</keyword>
<name>A0A316V4F7_9BASI</name>
<protein>
    <recommendedName>
        <fullName evidence="4 14">tRNA(His) guanylyltransferase</fullName>
        <ecNumber evidence="3 14">2.7.7.79</ecNumber>
    </recommendedName>
    <alternativeName>
        <fullName evidence="12 14">tRNA-histidine guanylyltransferase</fullName>
    </alternativeName>
</protein>
<evidence type="ECO:0000256" key="12">
    <source>
        <dbReference type="ARBA" id="ARBA00032480"/>
    </source>
</evidence>
<evidence type="ECO:0000256" key="5">
    <source>
        <dbReference type="ARBA" id="ARBA00022679"/>
    </source>
</evidence>
<dbReference type="OrthoDB" id="62560at2759"/>
<organism evidence="20 21">
    <name type="scientific">Jaminaea rosea</name>
    <dbReference type="NCBI Taxonomy" id="1569628"/>
    <lineage>
        <taxon>Eukaryota</taxon>
        <taxon>Fungi</taxon>
        <taxon>Dikarya</taxon>
        <taxon>Basidiomycota</taxon>
        <taxon>Ustilaginomycotina</taxon>
        <taxon>Exobasidiomycetes</taxon>
        <taxon>Microstromatales</taxon>
        <taxon>Microstromatales incertae sedis</taxon>
        <taxon>Jaminaea</taxon>
    </lineage>
</organism>
<reference evidence="20 21" key="1">
    <citation type="journal article" date="2018" name="Mol. Biol. Evol.">
        <title>Broad Genomic Sampling Reveals a Smut Pathogenic Ancestry of the Fungal Clade Ustilaginomycotina.</title>
        <authorList>
            <person name="Kijpornyongpan T."/>
            <person name="Mondo S.J."/>
            <person name="Barry K."/>
            <person name="Sandor L."/>
            <person name="Lee J."/>
            <person name="Lipzen A."/>
            <person name="Pangilinan J."/>
            <person name="LaButti K."/>
            <person name="Hainaut M."/>
            <person name="Henrissat B."/>
            <person name="Grigoriev I.V."/>
            <person name="Spatafora J.W."/>
            <person name="Aime M.C."/>
        </authorList>
    </citation>
    <scope>NUCLEOTIDE SEQUENCE [LARGE SCALE GENOMIC DNA]</scope>
    <source>
        <strain evidence="20 21">MCA 5214</strain>
    </source>
</reference>
<dbReference type="RefSeq" id="XP_025364947.1">
    <property type="nucleotide sequence ID" value="XM_025507267.1"/>
</dbReference>
<evidence type="ECO:0000313" key="21">
    <source>
        <dbReference type="Proteomes" id="UP000245884"/>
    </source>
</evidence>
<feature type="binding site" evidence="16">
    <location>
        <position position="30"/>
    </location>
    <ligand>
        <name>Mg(2+)</name>
        <dbReference type="ChEBI" id="CHEBI:18420"/>
        <label>1</label>
        <note>catalytic</note>
    </ligand>
</feature>
<keyword evidence="8 14" id="KW-0479">Metal-binding</keyword>
<dbReference type="Gene3D" id="3.30.70.3000">
    <property type="match status" value="1"/>
</dbReference>
<keyword evidence="9 14" id="KW-0547">Nucleotide-binding</keyword>
<evidence type="ECO:0000256" key="16">
    <source>
        <dbReference type="PIRSR" id="PIRSR028980-2"/>
    </source>
</evidence>
<keyword evidence="5 14" id="KW-0808">Transferase</keyword>
<dbReference type="GeneID" id="37029090"/>
<evidence type="ECO:0000256" key="17">
    <source>
        <dbReference type="SAM" id="MobiDB-lite"/>
    </source>
</evidence>
<keyword evidence="10 14" id="KW-0460">Magnesium</keyword>
<dbReference type="Proteomes" id="UP000245884">
    <property type="component" value="Unassembled WGS sequence"/>
</dbReference>